<comment type="subcellular location">
    <subcellularLocation>
        <location evidence="1">Endomembrane system</location>
    </subcellularLocation>
</comment>
<protein>
    <submittedName>
        <fullName evidence="13">Mannose 6-phosphate receptor domain-containing protein</fullName>
    </submittedName>
</protein>
<feature type="chain" id="PRO_5016323507" evidence="11">
    <location>
        <begin position="26"/>
        <end position="330"/>
    </location>
</feature>
<dbReference type="PANTHER" id="PTHR15071:SF0">
    <property type="entry name" value="MANNOSE 6-PHOSPHATE RECEPTOR-LIKE PROTEIN 1"/>
    <property type="match status" value="1"/>
</dbReference>
<evidence type="ECO:0000256" key="2">
    <source>
        <dbReference type="ARBA" id="ARBA00022448"/>
    </source>
</evidence>
<dbReference type="Gene3D" id="2.70.130.10">
    <property type="entry name" value="Mannose-6-phosphate receptor binding domain"/>
    <property type="match status" value="1"/>
</dbReference>
<dbReference type="InterPro" id="IPR044865">
    <property type="entry name" value="MRH_dom"/>
</dbReference>
<evidence type="ECO:0000256" key="6">
    <source>
        <dbReference type="ARBA" id="ARBA00023136"/>
    </source>
</evidence>
<evidence type="ECO:0000256" key="8">
    <source>
        <dbReference type="ARBA" id="ARBA00023180"/>
    </source>
</evidence>
<keyword evidence="14" id="KW-1185">Reference proteome</keyword>
<feature type="transmembrane region" description="Helical" evidence="10">
    <location>
        <begin position="267"/>
        <end position="285"/>
    </location>
</feature>
<keyword evidence="13" id="KW-0675">Receptor</keyword>
<name>A0A317SK06_9PEZI</name>
<evidence type="ECO:0000256" key="11">
    <source>
        <dbReference type="SAM" id="SignalP"/>
    </source>
</evidence>
<dbReference type="SUPFAM" id="SSF50911">
    <property type="entry name" value="Mannose 6-phosphate receptor domain"/>
    <property type="match status" value="1"/>
</dbReference>
<feature type="domain" description="MRH" evidence="12">
    <location>
        <begin position="35"/>
        <end position="221"/>
    </location>
</feature>
<evidence type="ECO:0000256" key="5">
    <source>
        <dbReference type="ARBA" id="ARBA00022989"/>
    </source>
</evidence>
<accession>A0A317SK06</accession>
<dbReference type="PANTHER" id="PTHR15071">
    <property type="entry name" value="MANNOSE-6-PHOSPHATE RECEPTOR FAMILY MEMBER"/>
    <property type="match status" value="1"/>
</dbReference>
<evidence type="ECO:0000256" key="9">
    <source>
        <dbReference type="SAM" id="MobiDB-lite"/>
    </source>
</evidence>
<keyword evidence="3 10" id="KW-0812">Transmembrane</keyword>
<evidence type="ECO:0000256" key="4">
    <source>
        <dbReference type="ARBA" id="ARBA00022729"/>
    </source>
</evidence>
<proteinExistence type="predicted"/>
<keyword evidence="4 11" id="KW-0732">Signal</keyword>
<dbReference type="STRING" id="42249.A0A317SK06"/>
<dbReference type="InterPro" id="IPR028927">
    <property type="entry name" value="Man-6-P_rcpt"/>
</dbReference>
<keyword evidence="6 10" id="KW-0472">Membrane</keyword>
<keyword evidence="8" id="KW-0325">Glycoprotein</keyword>
<dbReference type="GO" id="GO:0010008">
    <property type="term" value="C:endosome membrane"/>
    <property type="evidence" value="ECO:0007669"/>
    <property type="project" value="UniProtKB-SubCell"/>
</dbReference>
<dbReference type="GO" id="GO:0005770">
    <property type="term" value="C:late endosome"/>
    <property type="evidence" value="ECO:0007669"/>
    <property type="project" value="TreeGrafter"/>
</dbReference>
<sequence length="330" mass="36123">MRFWTASPVSTLPFFIFSLPQLATADTSSNTPPQQPCTVISTQSGNFFDLRPLTRTSTSTSSSSSSNKGDAVHDWTARGHDYPANFTLNICAPVVSDVADVESVPTSQKSNISAFYITQEGQQYSIGGVSKSPYFRGRKLVLEYVGGSPCPAPDDADEEEEEEREKGKASKTKKKESGYRKSTIMSHLCDHDAIRPVISFVGEVNECGYFFEVRSSAACPTVGTQALGPVSVFGIIGLVAALVYLVGGCVYQRTVMHARGWRQIPNYAVWAGLVGGVWALIESIWNRCADRLHLPRSPYDRLAARRSSLENESENNRLIDSLDEDWGGDS</sequence>
<dbReference type="PROSITE" id="PS51914">
    <property type="entry name" value="MRH"/>
    <property type="match status" value="1"/>
</dbReference>
<feature type="region of interest" description="Disordered" evidence="9">
    <location>
        <begin position="149"/>
        <end position="178"/>
    </location>
</feature>
<feature type="signal peptide" evidence="11">
    <location>
        <begin position="1"/>
        <end position="25"/>
    </location>
</feature>
<keyword evidence="2" id="KW-0813">Transport</keyword>
<feature type="transmembrane region" description="Helical" evidence="10">
    <location>
        <begin position="226"/>
        <end position="246"/>
    </location>
</feature>
<dbReference type="EMBL" id="PYWC01000078">
    <property type="protein sequence ID" value="PWW73541.1"/>
    <property type="molecule type" value="Genomic_DNA"/>
</dbReference>
<dbReference type="FunFam" id="2.70.130.10:FF:000024">
    <property type="entry name" value="Putative vacuolar sorting receptor"/>
    <property type="match status" value="1"/>
</dbReference>
<keyword evidence="7" id="KW-1015">Disulfide bond</keyword>
<dbReference type="AlphaFoldDB" id="A0A317SK06"/>
<evidence type="ECO:0000256" key="1">
    <source>
        <dbReference type="ARBA" id="ARBA00004308"/>
    </source>
</evidence>
<dbReference type="Pfam" id="PF02157">
    <property type="entry name" value="Man-6-P_recep"/>
    <property type="match status" value="1"/>
</dbReference>
<evidence type="ECO:0000256" key="7">
    <source>
        <dbReference type="ARBA" id="ARBA00023157"/>
    </source>
</evidence>
<dbReference type="Proteomes" id="UP000246991">
    <property type="component" value="Unassembled WGS sequence"/>
</dbReference>
<evidence type="ECO:0000313" key="14">
    <source>
        <dbReference type="Proteomes" id="UP000246991"/>
    </source>
</evidence>
<organism evidence="13 14">
    <name type="scientific">Tuber magnatum</name>
    <name type="common">white Piedmont truffle</name>
    <dbReference type="NCBI Taxonomy" id="42249"/>
    <lineage>
        <taxon>Eukaryota</taxon>
        <taxon>Fungi</taxon>
        <taxon>Dikarya</taxon>
        <taxon>Ascomycota</taxon>
        <taxon>Pezizomycotina</taxon>
        <taxon>Pezizomycetes</taxon>
        <taxon>Pezizales</taxon>
        <taxon>Tuberaceae</taxon>
        <taxon>Tuber</taxon>
    </lineage>
</organism>
<dbReference type="OrthoDB" id="4504960at2759"/>
<evidence type="ECO:0000259" key="12">
    <source>
        <dbReference type="PROSITE" id="PS51914"/>
    </source>
</evidence>
<evidence type="ECO:0000313" key="13">
    <source>
        <dbReference type="EMBL" id="PWW73541.1"/>
    </source>
</evidence>
<evidence type="ECO:0000256" key="10">
    <source>
        <dbReference type="SAM" id="Phobius"/>
    </source>
</evidence>
<gene>
    <name evidence="13" type="ORF">C7212DRAFT_300118</name>
</gene>
<evidence type="ECO:0000256" key="3">
    <source>
        <dbReference type="ARBA" id="ARBA00022692"/>
    </source>
</evidence>
<keyword evidence="5 10" id="KW-1133">Transmembrane helix</keyword>
<feature type="compositionally biased region" description="Acidic residues" evidence="9">
    <location>
        <begin position="154"/>
        <end position="163"/>
    </location>
</feature>
<dbReference type="GO" id="GO:0007034">
    <property type="term" value="P:vacuolar transport"/>
    <property type="evidence" value="ECO:0007669"/>
    <property type="project" value="TreeGrafter"/>
</dbReference>
<dbReference type="SMART" id="SM01404">
    <property type="entry name" value="CIMR"/>
    <property type="match status" value="1"/>
</dbReference>
<dbReference type="GO" id="GO:0000139">
    <property type="term" value="C:Golgi membrane"/>
    <property type="evidence" value="ECO:0007669"/>
    <property type="project" value="UniProtKB-SubCell"/>
</dbReference>
<comment type="caution">
    <text evidence="13">The sequence shown here is derived from an EMBL/GenBank/DDBJ whole genome shotgun (WGS) entry which is preliminary data.</text>
</comment>
<reference evidence="13 14" key="1">
    <citation type="submission" date="2018-03" db="EMBL/GenBank/DDBJ databases">
        <title>Genomes of Pezizomycetes fungi and the evolution of truffles.</title>
        <authorList>
            <person name="Murat C."/>
            <person name="Payen T."/>
            <person name="Noel B."/>
            <person name="Kuo A."/>
            <person name="Martin F.M."/>
        </authorList>
    </citation>
    <scope>NUCLEOTIDE SEQUENCE [LARGE SCALE GENOMIC DNA]</scope>
    <source>
        <strain evidence="13">091103-1</strain>
    </source>
</reference>
<dbReference type="InterPro" id="IPR009011">
    <property type="entry name" value="Man6P_isomerase_rcpt-bd_dom_sf"/>
</dbReference>